<keyword evidence="2" id="KW-0732">Signal</keyword>
<reference evidence="9" key="1">
    <citation type="journal article" date="2023" name="Mol. Biol. Evol.">
        <title>Third-Generation Sequencing Reveals the Adaptive Role of the Epigenome in Three Deep-Sea Polychaetes.</title>
        <authorList>
            <person name="Perez M."/>
            <person name="Aroh O."/>
            <person name="Sun Y."/>
            <person name="Lan Y."/>
            <person name="Juniper S.K."/>
            <person name="Young C.R."/>
            <person name="Angers B."/>
            <person name="Qian P.Y."/>
        </authorList>
    </citation>
    <scope>NUCLEOTIDE SEQUENCE</scope>
    <source>
        <strain evidence="9">R07B-5</strain>
    </source>
</reference>
<dbReference type="Pfam" id="PF12661">
    <property type="entry name" value="hEGF"/>
    <property type="match status" value="1"/>
</dbReference>
<dbReference type="Proteomes" id="UP001209878">
    <property type="component" value="Unassembled WGS sequence"/>
</dbReference>
<dbReference type="Gene3D" id="3.90.215.10">
    <property type="entry name" value="Gamma Fibrinogen, chain A, domain 1"/>
    <property type="match status" value="1"/>
</dbReference>
<evidence type="ECO:0000256" key="4">
    <source>
        <dbReference type="ARBA" id="ARBA00023157"/>
    </source>
</evidence>
<sequence>MDLKCYRVSKAGPHTVYPAIPTLDTLTVTCDQTDVGGGWTVWLNRDWRANSTDFETRTWNDYKTGFGRQDGGRSEFWLGNEIVHLLTKNYASNNGEIRVVGIDYNGIYHGISASKFSLGSESERYVLRLDNEQDSANVAVRLLAYHKDKPMTTGSKNCSKIFRGVYWWYDACVSFYLFGSHSNTQDNVEKHIFMMGPDWAIILLRQARMLFRPIDDKRTCDNPCLNGGTCEYLPIGNRHRCICPSSHCGTNCETASPCRNGGTCIVDRNTSHCICPPSHCSADCETAHLCENGGTCKYIVSLNEHRCICPQSHCGAKCETPNMCENAGTCLYDATANNYSCKCHPVFTGPNCSLVLNDMTTPPVVTIKVIVIIVIIVVFVLLIVALIGYFLYFLLGKLISEEEEETEVYARRPATSDTDFMSGLFDS</sequence>
<dbReference type="InterPro" id="IPR013032">
    <property type="entry name" value="EGF-like_CS"/>
</dbReference>
<feature type="transmembrane region" description="Helical" evidence="6">
    <location>
        <begin position="369"/>
        <end position="395"/>
    </location>
</feature>
<evidence type="ECO:0000256" key="6">
    <source>
        <dbReference type="SAM" id="Phobius"/>
    </source>
</evidence>
<dbReference type="InterPro" id="IPR002181">
    <property type="entry name" value="Fibrinogen_a/b/g_C_dom"/>
</dbReference>
<keyword evidence="6" id="KW-0812">Transmembrane</keyword>
<name>A0AAD9KMG4_RIDPI</name>
<evidence type="ECO:0000313" key="10">
    <source>
        <dbReference type="Proteomes" id="UP001209878"/>
    </source>
</evidence>
<feature type="disulfide bond" evidence="5">
    <location>
        <begin position="324"/>
        <end position="341"/>
    </location>
</feature>
<dbReference type="PROSITE" id="PS51406">
    <property type="entry name" value="FIBRINOGEN_C_2"/>
    <property type="match status" value="1"/>
</dbReference>
<dbReference type="SUPFAM" id="SSF57196">
    <property type="entry name" value="EGF/Laminin"/>
    <property type="match status" value="4"/>
</dbReference>
<dbReference type="SMART" id="SM00181">
    <property type="entry name" value="EGF"/>
    <property type="match status" value="3"/>
</dbReference>
<dbReference type="InterPro" id="IPR036056">
    <property type="entry name" value="Fibrinogen-like_C"/>
</dbReference>
<feature type="disulfide bond" evidence="5">
    <location>
        <begin position="243"/>
        <end position="252"/>
    </location>
</feature>
<dbReference type="PROSITE" id="PS00022">
    <property type="entry name" value="EGF_1"/>
    <property type="match status" value="1"/>
</dbReference>
<keyword evidence="6" id="KW-1133">Transmembrane helix</keyword>
<keyword evidence="3" id="KW-0677">Repeat</keyword>
<dbReference type="InterPro" id="IPR014716">
    <property type="entry name" value="Fibrinogen_a/b/g_C_1"/>
</dbReference>
<feature type="disulfide bond" evidence="5">
    <location>
        <begin position="220"/>
        <end position="230"/>
    </location>
</feature>
<dbReference type="SMART" id="SM00186">
    <property type="entry name" value="FBG"/>
    <property type="match status" value="1"/>
</dbReference>
<dbReference type="PANTHER" id="PTHR14949">
    <property type="entry name" value="EGF-LIKE-DOMAIN, MULTIPLE 7, 8"/>
    <property type="match status" value="1"/>
</dbReference>
<dbReference type="Pfam" id="PF00147">
    <property type="entry name" value="Fibrinogen_C"/>
    <property type="match status" value="1"/>
</dbReference>
<dbReference type="Gene3D" id="2.10.25.10">
    <property type="entry name" value="Laminin"/>
    <property type="match status" value="3"/>
</dbReference>
<accession>A0AAD9KMG4</accession>
<dbReference type="CDD" id="cd00054">
    <property type="entry name" value="EGF_CA"/>
    <property type="match status" value="3"/>
</dbReference>
<dbReference type="PROSITE" id="PS50026">
    <property type="entry name" value="EGF_3"/>
    <property type="match status" value="2"/>
</dbReference>
<dbReference type="PANTHER" id="PTHR14949:SF56">
    <property type="entry name" value="EGF-LIKE-DOMAIN, MULTIPLE 7"/>
    <property type="match status" value="1"/>
</dbReference>
<feature type="domain" description="EGF-like" evidence="7">
    <location>
        <begin position="315"/>
        <end position="353"/>
    </location>
</feature>
<keyword evidence="10" id="KW-1185">Reference proteome</keyword>
<proteinExistence type="predicted"/>
<keyword evidence="4 5" id="KW-1015">Disulfide bond</keyword>
<evidence type="ECO:0000256" key="1">
    <source>
        <dbReference type="ARBA" id="ARBA00022536"/>
    </source>
</evidence>
<dbReference type="AlphaFoldDB" id="A0AAD9KMG4"/>
<comment type="caution">
    <text evidence="9">The sequence shown here is derived from an EMBL/GenBank/DDBJ whole genome shotgun (WGS) entry which is preliminary data.</text>
</comment>
<comment type="caution">
    <text evidence="5">Lacks conserved residue(s) required for the propagation of feature annotation.</text>
</comment>
<evidence type="ECO:0000313" key="9">
    <source>
        <dbReference type="EMBL" id="KAK2173819.1"/>
    </source>
</evidence>
<dbReference type="GO" id="GO:0005576">
    <property type="term" value="C:extracellular region"/>
    <property type="evidence" value="ECO:0007669"/>
    <property type="project" value="TreeGrafter"/>
</dbReference>
<evidence type="ECO:0000256" key="3">
    <source>
        <dbReference type="ARBA" id="ARBA00022737"/>
    </source>
</evidence>
<keyword evidence="1 5" id="KW-0245">EGF-like domain</keyword>
<evidence type="ECO:0000256" key="2">
    <source>
        <dbReference type="ARBA" id="ARBA00022729"/>
    </source>
</evidence>
<dbReference type="GO" id="GO:0009986">
    <property type="term" value="C:cell surface"/>
    <property type="evidence" value="ECO:0007669"/>
    <property type="project" value="TreeGrafter"/>
</dbReference>
<gene>
    <name evidence="9" type="ORF">NP493_848g03026</name>
</gene>
<keyword evidence="6" id="KW-0472">Membrane</keyword>
<dbReference type="EMBL" id="JAODUO010000848">
    <property type="protein sequence ID" value="KAK2173819.1"/>
    <property type="molecule type" value="Genomic_DNA"/>
</dbReference>
<evidence type="ECO:0000259" key="8">
    <source>
        <dbReference type="PROSITE" id="PS51406"/>
    </source>
</evidence>
<feature type="disulfide bond" evidence="5">
    <location>
        <begin position="343"/>
        <end position="352"/>
    </location>
</feature>
<evidence type="ECO:0000256" key="5">
    <source>
        <dbReference type="PROSITE-ProRule" id="PRU00076"/>
    </source>
</evidence>
<feature type="domain" description="Fibrinogen C-terminal" evidence="8">
    <location>
        <begin position="1"/>
        <end position="215"/>
    </location>
</feature>
<dbReference type="GO" id="GO:0005102">
    <property type="term" value="F:signaling receptor binding"/>
    <property type="evidence" value="ECO:0007669"/>
    <property type="project" value="TreeGrafter"/>
</dbReference>
<dbReference type="SUPFAM" id="SSF56496">
    <property type="entry name" value="Fibrinogen C-terminal domain-like"/>
    <property type="match status" value="1"/>
</dbReference>
<feature type="disulfide bond" evidence="5">
    <location>
        <begin position="224"/>
        <end position="241"/>
    </location>
</feature>
<evidence type="ECO:0000259" key="7">
    <source>
        <dbReference type="PROSITE" id="PS50026"/>
    </source>
</evidence>
<protein>
    <submittedName>
        <fullName evidence="9">Uncharacterized protein</fullName>
    </submittedName>
</protein>
<organism evidence="9 10">
    <name type="scientific">Ridgeia piscesae</name>
    <name type="common">Tubeworm</name>
    <dbReference type="NCBI Taxonomy" id="27915"/>
    <lineage>
        <taxon>Eukaryota</taxon>
        <taxon>Metazoa</taxon>
        <taxon>Spiralia</taxon>
        <taxon>Lophotrochozoa</taxon>
        <taxon>Annelida</taxon>
        <taxon>Polychaeta</taxon>
        <taxon>Sedentaria</taxon>
        <taxon>Canalipalpata</taxon>
        <taxon>Sabellida</taxon>
        <taxon>Siboglinidae</taxon>
        <taxon>Ridgeia</taxon>
    </lineage>
</organism>
<feature type="domain" description="EGF-like" evidence="7">
    <location>
        <begin position="216"/>
        <end position="253"/>
    </location>
</feature>
<dbReference type="InterPro" id="IPR050969">
    <property type="entry name" value="Dev_Signal_Modulators"/>
</dbReference>
<dbReference type="InterPro" id="IPR000742">
    <property type="entry name" value="EGF"/>
</dbReference>